<feature type="region of interest" description="Disordered" evidence="6">
    <location>
        <begin position="269"/>
        <end position="293"/>
    </location>
</feature>
<evidence type="ECO:0000313" key="8">
    <source>
        <dbReference type="EMBL" id="KIW43566.1"/>
    </source>
</evidence>
<dbReference type="Pfam" id="PF00172">
    <property type="entry name" value="Zn_clus"/>
    <property type="match status" value="1"/>
</dbReference>
<dbReference type="PANTHER" id="PTHR47540:SF2">
    <property type="entry name" value="ZN(II)2CYS6 TRANSCRIPTION FACTOR (EUROFUNG)"/>
    <property type="match status" value="1"/>
</dbReference>
<dbReference type="HOGENOM" id="CLU_559187_0_0_1"/>
<dbReference type="SMART" id="SM00066">
    <property type="entry name" value="GAL4"/>
    <property type="match status" value="1"/>
</dbReference>
<evidence type="ECO:0000256" key="6">
    <source>
        <dbReference type="SAM" id="MobiDB-lite"/>
    </source>
</evidence>
<keyword evidence="4" id="KW-0804">Transcription</keyword>
<sequence length="538" mass="58250">MFPASTLPHDSAQPSPSLNKRLRQACDACHGAKTKCCGSSPCTRCQRSGSTCVYSQSNRAGRPKGTRNKKSSDNTKADHGRSESNGSSRTSLSKSYSSSNSGSSINAHTNSYPDPRNISVPPNQLNASSYQFPEPSSSSLSSFASGLSSPLTPHLDLRGQRQKCVSSLPFDFNPGHDFPTFSSSIHDPAAVYQHSFPFPMIANDLSVDPMDLCSGFNPDAGAGDMHSCGMQIFPDNFPLSTEADFSAMSPSQILRDSILQSIEQDDIGFSSSSGITSEPLSKTTTNSNSTESKCSTNCNSAGGSPAMLQPWFSNESSGMSASDADGLALAFSPLLAPNSHASLDENRCQCLHRHAKLLAHLQELLKGLSELPVDVVLNGVEQGLKSWDTYLQCRICQQDQHREVLLLSAMSIRAVTRLLQGASRRMFSQSNPHDWMHGHNSKSQQVDFPPKQGDTKFTLGSYEIKGDESLLVLGVVFSRILAKIQIVLASLKKSLPRLCPGDAEMREGDTYTSYLHKLLEGLEASVQVLSANLMEWRL</sequence>
<feature type="compositionally biased region" description="Polar residues" evidence="6">
    <location>
        <begin position="269"/>
        <end position="280"/>
    </location>
</feature>
<evidence type="ECO:0000256" key="3">
    <source>
        <dbReference type="ARBA" id="ARBA00023125"/>
    </source>
</evidence>
<dbReference type="RefSeq" id="XP_016263782.1">
    <property type="nucleotide sequence ID" value="XM_016405576.1"/>
</dbReference>
<evidence type="ECO:0000259" key="7">
    <source>
        <dbReference type="PROSITE" id="PS50048"/>
    </source>
</evidence>
<accession>A0A0D2AUV3</accession>
<protein>
    <recommendedName>
        <fullName evidence="7">Zn(2)-C6 fungal-type domain-containing protein</fullName>
    </recommendedName>
</protein>
<keyword evidence="3" id="KW-0238">DNA-binding</keyword>
<reference evidence="8 9" key="1">
    <citation type="submission" date="2015-01" db="EMBL/GenBank/DDBJ databases">
        <title>The Genome Sequence of Exophiala oligosperma CBS72588.</title>
        <authorList>
            <consortium name="The Broad Institute Genomics Platform"/>
            <person name="Cuomo C."/>
            <person name="de Hoog S."/>
            <person name="Gorbushina A."/>
            <person name="Stielow B."/>
            <person name="Teixiera M."/>
            <person name="Abouelleil A."/>
            <person name="Chapman S.B."/>
            <person name="Priest M."/>
            <person name="Young S.K."/>
            <person name="Wortman J."/>
            <person name="Nusbaum C."/>
            <person name="Birren B."/>
        </authorList>
    </citation>
    <scope>NUCLEOTIDE SEQUENCE [LARGE SCALE GENOMIC DNA]</scope>
    <source>
        <strain evidence="8 9">CBS 72588</strain>
    </source>
</reference>
<feature type="domain" description="Zn(2)-C6 fungal-type" evidence="7">
    <location>
        <begin position="25"/>
        <end position="54"/>
    </location>
</feature>
<dbReference type="EMBL" id="KN847335">
    <property type="protein sequence ID" value="KIW43566.1"/>
    <property type="molecule type" value="Genomic_DNA"/>
</dbReference>
<evidence type="ECO:0000256" key="2">
    <source>
        <dbReference type="ARBA" id="ARBA00023015"/>
    </source>
</evidence>
<evidence type="ECO:0000256" key="4">
    <source>
        <dbReference type="ARBA" id="ARBA00023163"/>
    </source>
</evidence>
<dbReference type="CDD" id="cd00067">
    <property type="entry name" value="GAL4"/>
    <property type="match status" value="1"/>
</dbReference>
<evidence type="ECO:0000256" key="1">
    <source>
        <dbReference type="ARBA" id="ARBA00004123"/>
    </source>
</evidence>
<dbReference type="GO" id="GO:0005634">
    <property type="term" value="C:nucleus"/>
    <property type="evidence" value="ECO:0007669"/>
    <property type="project" value="UniProtKB-SubCell"/>
</dbReference>
<dbReference type="InterPro" id="IPR051711">
    <property type="entry name" value="Stress_Response_Reg"/>
</dbReference>
<gene>
    <name evidence="8" type="ORF">PV06_04657</name>
</gene>
<comment type="subcellular location">
    <subcellularLocation>
        <location evidence="1">Nucleus</location>
    </subcellularLocation>
</comment>
<dbReference type="AlphaFoldDB" id="A0A0D2AUV3"/>
<evidence type="ECO:0000256" key="5">
    <source>
        <dbReference type="ARBA" id="ARBA00023242"/>
    </source>
</evidence>
<dbReference type="InterPro" id="IPR036864">
    <property type="entry name" value="Zn2-C6_fun-type_DNA-bd_sf"/>
</dbReference>
<dbReference type="GO" id="GO:0043565">
    <property type="term" value="F:sequence-specific DNA binding"/>
    <property type="evidence" value="ECO:0007669"/>
    <property type="project" value="TreeGrafter"/>
</dbReference>
<keyword evidence="5" id="KW-0539">Nucleus</keyword>
<dbReference type="InterPro" id="IPR001138">
    <property type="entry name" value="Zn2Cys6_DnaBD"/>
</dbReference>
<keyword evidence="9" id="KW-1185">Reference proteome</keyword>
<dbReference type="Proteomes" id="UP000053342">
    <property type="component" value="Unassembled WGS sequence"/>
</dbReference>
<organism evidence="8 9">
    <name type="scientific">Exophiala oligosperma</name>
    <dbReference type="NCBI Taxonomy" id="215243"/>
    <lineage>
        <taxon>Eukaryota</taxon>
        <taxon>Fungi</taxon>
        <taxon>Dikarya</taxon>
        <taxon>Ascomycota</taxon>
        <taxon>Pezizomycotina</taxon>
        <taxon>Eurotiomycetes</taxon>
        <taxon>Chaetothyriomycetidae</taxon>
        <taxon>Chaetothyriales</taxon>
        <taxon>Herpotrichiellaceae</taxon>
        <taxon>Exophiala</taxon>
    </lineage>
</organism>
<name>A0A0D2AUV3_9EURO</name>
<feature type="compositionally biased region" description="Low complexity" evidence="6">
    <location>
        <begin position="87"/>
        <end position="104"/>
    </location>
</feature>
<dbReference type="PROSITE" id="PS50048">
    <property type="entry name" value="ZN2_CY6_FUNGAL_2"/>
    <property type="match status" value="1"/>
</dbReference>
<proteinExistence type="predicted"/>
<evidence type="ECO:0000313" key="9">
    <source>
        <dbReference type="Proteomes" id="UP000053342"/>
    </source>
</evidence>
<dbReference type="Gene3D" id="4.10.240.10">
    <property type="entry name" value="Zn(2)-C6 fungal-type DNA-binding domain"/>
    <property type="match status" value="1"/>
</dbReference>
<keyword evidence="2" id="KW-0805">Transcription regulation</keyword>
<feature type="compositionally biased region" description="Basic and acidic residues" evidence="6">
    <location>
        <begin position="70"/>
        <end position="82"/>
    </location>
</feature>
<dbReference type="GO" id="GO:0008270">
    <property type="term" value="F:zinc ion binding"/>
    <property type="evidence" value="ECO:0007669"/>
    <property type="project" value="InterPro"/>
</dbReference>
<dbReference type="SUPFAM" id="SSF57701">
    <property type="entry name" value="Zn2/Cys6 DNA-binding domain"/>
    <property type="match status" value="1"/>
</dbReference>
<dbReference type="GO" id="GO:0045944">
    <property type="term" value="P:positive regulation of transcription by RNA polymerase II"/>
    <property type="evidence" value="ECO:0007669"/>
    <property type="project" value="TreeGrafter"/>
</dbReference>
<dbReference type="GeneID" id="27356731"/>
<feature type="region of interest" description="Disordered" evidence="6">
    <location>
        <begin position="38"/>
        <end position="133"/>
    </location>
</feature>
<dbReference type="OrthoDB" id="4119974at2759"/>
<dbReference type="PROSITE" id="PS00463">
    <property type="entry name" value="ZN2_CY6_FUNGAL_1"/>
    <property type="match status" value="1"/>
</dbReference>
<dbReference type="PANTHER" id="PTHR47540">
    <property type="entry name" value="THIAMINE REPRESSIBLE GENES REGULATORY PROTEIN THI5"/>
    <property type="match status" value="1"/>
</dbReference>
<dbReference type="GO" id="GO:0000981">
    <property type="term" value="F:DNA-binding transcription factor activity, RNA polymerase II-specific"/>
    <property type="evidence" value="ECO:0007669"/>
    <property type="project" value="InterPro"/>
</dbReference>
<dbReference type="VEuPathDB" id="FungiDB:PV06_04657"/>
<feature type="compositionally biased region" description="Polar residues" evidence="6">
    <location>
        <begin position="40"/>
        <end position="59"/>
    </location>
</feature>
<feature type="compositionally biased region" description="Low complexity" evidence="6">
    <location>
        <begin position="281"/>
        <end position="293"/>
    </location>
</feature>